<dbReference type="SUPFAM" id="SSF53474">
    <property type="entry name" value="alpha/beta-Hydrolases"/>
    <property type="match status" value="1"/>
</dbReference>
<gene>
    <name evidence="2" type="ORF">METZ01_LOCUS382807</name>
</gene>
<evidence type="ECO:0000313" key="2">
    <source>
        <dbReference type="EMBL" id="SVD29953.1"/>
    </source>
</evidence>
<feature type="domain" description="AB hydrolase-1" evidence="1">
    <location>
        <begin position="50"/>
        <end position="168"/>
    </location>
</feature>
<dbReference type="InterPro" id="IPR000073">
    <property type="entry name" value="AB_hydrolase_1"/>
</dbReference>
<dbReference type="InterPro" id="IPR029058">
    <property type="entry name" value="AB_hydrolase_fold"/>
</dbReference>
<name>A0A382U6U2_9ZZZZ</name>
<sequence>MVIKKAYVDIAAGQIHYRHIPGDGIPLIFLHRTPASSVTFEQMMINMMGDRPIYALDTPGFGGSFDPVGWPSVTDYRNWLIEAIDGLNIDDFHLFGHHTGTHLATEIAALLTGRPRSLMLNGVAYLTQEERKQFRETVANAVVPDPDGRYLQETWRVIRGLFAEFNPELVHREFACAMRSIHGRDQAFAAIWEQ</sequence>
<dbReference type="AlphaFoldDB" id="A0A382U6U2"/>
<dbReference type="InterPro" id="IPR050266">
    <property type="entry name" value="AB_hydrolase_sf"/>
</dbReference>
<evidence type="ECO:0000259" key="1">
    <source>
        <dbReference type="Pfam" id="PF12697"/>
    </source>
</evidence>
<dbReference type="PANTHER" id="PTHR43798">
    <property type="entry name" value="MONOACYLGLYCEROL LIPASE"/>
    <property type="match status" value="1"/>
</dbReference>
<dbReference type="PANTHER" id="PTHR43798:SF33">
    <property type="entry name" value="HYDROLASE, PUTATIVE (AFU_ORTHOLOGUE AFUA_2G14860)-RELATED"/>
    <property type="match status" value="1"/>
</dbReference>
<accession>A0A382U6U2</accession>
<dbReference type="EMBL" id="UINC01141922">
    <property type="protein sequence ID" value="SVD29953.1"/>
    <property type="molecule type" value="Genomic_DNA"/>
</dbReference>
<reference evidence="2" key="1">
    <citation type="submission" date="2018-05" db="EMBL/GenBank/DDBJ databases">
        <authorList>
            <person name="Lanie J.A."/>
            <person name="Ng W.-L."/>
            <person name="Kazmierczak K.M."/>
            <person name="Andrzejewski T.M."/>
            <person name="Davidsen T.M."/>
            <person name="Wayne K.J."/>
            <person name="Tettelin H."/>
            <person name="Glass J.I."/>
            <person name="Rusch D."/>
            <person name="Podicherti R."/>
            <person name="Tsui H.-C.T."/>
            <person name="Winkler M.E."/>
        </authorList>
    </citation>
    <scope>NUCLEOTIDE SEQUENCE</scope>
</reference>
<dbReference type="Pfam" id="PF12697">
    <property type="entry name" value="Abhydrolase_6"/>
    <property type="match status" value="1"/>
</dbReference>
<protein>
    <recommendedName>
        <fullName evidence="1">AB hydrolase-1 domain-containing protein</fullName>
    </recommendedName>
</protein>
<feature type="non-terminal residue" evidence="2">
    <location>
        <position position="194"/>
    </location>
</feature>
<proteinExistence type="predicted"/>
<dbReference type="GO" id="GO:0016020">
    <property type="term" value="C:membrane"/>
    <property type="evidence" value="ECO:0007669"/>
    <property type="project" value="TreeGrafter"/>
</dbReference>
<organism evidence="2">
    <name type="scientific">marine metagenome</name>
    <dbReference type="NCBI Taxonomy" id="408172"/>
    <lineage>
        <taxon>unclassified sequences</taxon>
        <taxon>metagenomes</taxon>
        <taxon>ecological metagenomes</taxon>
    </lineage>
</organism>
<dbReference type="Gene3D" id="3.40.50.1820">
    <property type="entry name" value="alpha/beta hydrolase"/>
    <property type="match status" value="1"/>
</dbReference>